<gene>
    <name evidence="2" type="ORF">IDSA_01975</name>
</gene>
<dbReference type="InterPro" id="IPR025489">
    <property type="entry name" value="DUF4381"/>
</dbReference>
<reference evidence="2 3" key="1">
    <citation type="submission" date="2014-06" db="EMBL/GenBank/DDBJ databases">
        <title>The draft genome sequence of Idiomarina salinarum ISL-52.</title>
        <authorList>
            <person name="Du J."/>
            <person name="Shao Z."/>
        </authorList>
    </citation>
    <scope>NUCLEOTIDE SEQUENCE [LARGE SCALE GENOMIC DNA]</scope>
    <source>
        <strain evidence="2 3">ISL-52</strain>
    </source>
</reference>
<dbReference type="eggNOG" id="ENOG5030IMS">
    <property type="taxonomic scope" value="Bacteria"/>
</dbReference>
<feature type="transmembrane region" description="Helical" evidence="1">
    <location>
        <begin position="28"/>
        <end position="48"/>
    </location>
</feature>
<keyword evidence="1" id="KW-0472">Membrane</keyword>
<keyword evidence="1" id="KW-1133">Transmembrane helix</keyword>
<dbReference type="AlphaFoldDB" id="A0A094IWL4"/>
<evidence type="ECO:0000256" key="1">
    <source>
        <dbReference type="SAM" id="Phobius"/>
    </source>
</evidence>
<dbReference type="RefSeq" id="WP_034773823.1">
    <property type="nucleotide sequence ID" value="NZ_JPER01000001.1"/>
</dbReference>
<proteinExistence type="predicted"/>
<keyword evidence="3" id="KW-1185">Reference proteome</keyword>
<dbReference type="Proteomes" id="UP000054363">
    <property type="component" value="Unassembled WGS sequence"/>
</dbReference>
<dbReference type="EMBL" id="JPER01000001">
    <property type="protein sequence ID" value="KFZ31502.1"/>
    <property type="molecule type" value="Genomic_DNA"/>
</dbReference>
<accession>A0A094IWL4</accession>
<evidence type="ECO:0008006" key="4">
    <source>
        <dbReference type="Google" id="ProtNLM"/>
    </source>
</evidence>
<dbReference type="STRING" id="435908.IDSA_01975"/>
<dbReference type="Pfam" id="PF14316">
    <property type="entry name" value="DUF4381"/>
    <property type="match status" value="1"/>
</dbReference>
<protein>
    <recommendedName>
        <fullName evidence="4">DUF4381 domain-containing protein</fullName>
    </recommendedName>
</protein>
<evidence type="ECO:0000313" key="3">
    <source>
        <dbReference type="Proteomes" id="UP000054363"/>
    </source>
</evidence>
<sequence length="166" mass="18801">MIDNPSALPEMHDIVTPPAASWWPLAPGWYLLAVLVVTLLALTLVLIVRRHRRRRIRNAALKQLQQQPPASLPAVTLLLKQAMLGYFPATRVAALSGSDWWQFLVQQLPRRRRAEATAWLTPVQQQNFQDPASGSDAYQDAVDSYRRFARYWLRSALPPQKGAGHD</sequence>
<evidence type="ECO:0000313" key="2">
    <source>
        <dbReference type="EMBL" id="KFZ31502.1"/>
    </source>
</evidence>
<name>A0A094IWL4_9GAMM</name>
<dbReference type="OrthoDB" id="283083at2"/>
<organism evidence="2 3">
    <name type="scientific">Pseudidiomarina salinarum</name>
    <dbReference type="NCBI Taxonomy" id="435908"/>
    <lineage>
        <taxon>Bacteria</taxon>
        <taxon>Pseudomonadati</taxon>
        <taxon>Pseudomonadota</taxon>
        <taxon>Gammaproteobacteria</taxon>
        <taxon>Alteromonadales</taxon>
        <taxon>Idiomarinaceae</taxon>
        <taxon>Pseudidiomarina</taxon>
    </lineage>
</organism>
<comment type="caution">
    <text evidence="2">The sequence shown here is derived from an EMBL/GenBank/DDBJ whole genome shotgun (WGS) entry which is preliminary data.</text>
</comment>
<keyword evidence="1" id="KW-0812">Transmembrane</keyword>